<dbReference type="AlphaFoldDB" id="A0A0V8JPH8"/>
<sequence>DIIDIDELIKKSNQLREREKEINKELKSINRSSKTANEETKYIISNIDTVWEYSTDHERKQLMNSIFTQIVIDTKEEYKRGTGKPREIIIVSAK</sequence>
<evidence type="ECO:0000313" key="3">
    <source>
        <dbReference type="Proteomes" id="UP000053681"/>
    </source>
</evidence>
<keyword evidence="1" id="KW-0175">Coiled coil</keyword>
<reference evidence="2 3" key="1">
    <citation type="submission" date="2015-11" db="EMBL/GenBank/DDBJ databases">
        <title>Bacillus caseinolyticus sp nov.</title>
        <authorList>
            <person name="Dastager S.G."/>
            <person name="Mawlankar R."/>
        </authorList>
    </citation>
    <scope>NUCLEOTIDE SEQUENCE [LARGE SCALE GENOMIC DNA]</scope>
    <source>
        <strain evidence="2 3">SGD-V-76</strain>
    </source>
</reference>
<dbReference type="RefSeq" id="WP_197414233.1">
    <property type="nucleotide sequence ID" value="NZ_KQ758633.1"/>
</dbReference>
<comment type="caution">
    <text evidence="2">The sequence shown here is derived from an EMBL/GenBank/DDBJ whole genome shotgun (WGS) entry which is preliminary data.</text>
</comment>
<protein>
    <submittedName>
        <fullName evidence="2">Uncharacterized protein</fullName>
    </submittedName>
</protein>
<name>A0A0V8JPH8_9BACI</name>
<feature type="non-terminal residue" evidence="2">
    <location>
        <position position="1"/>
    </location>
</feature>
<keyword evidence="3" id="KW-1185">Reference proteome</keyword>
<evidence type="ECO:0000313" key="2">
    <source>
        <dbReference type="EMBL" id="KSU88856.1"/>
    </source>
</evidence>
<feature type="coiled-coil region" evidence="1">
    <location>
        <begin position="5"/>
        <end position="39"/>
    </location>
</feature>
<organism evidence="2 3">
    <name type="scientific">Priestia veravalensis</name>
    <dbReference type="NCBI Taxonomy" id="1414648"/>
    <lineage>
        <taxon>Bacteria</taxon>
        <taxon>Bacillati</taxon>
        <taxon>Bacillota</taxon>
        <taxon>Bacilli</taxon>
        <taxon>Bacillales</taxon>
        <taxon>Bacillaceae</taxon>
        <taxon>Priestia</taxon>
    </lineage>
</organism>
<dbReference type="EMBL" id="LNQP01000014">
    <property type="protein sequence ID" value="KSU88856.1"/>
    <property type="molecule type" value="Genomic_DNA"/>
</dbReference>
<accession>A0A0V8JPH8</accession>
<dbReference type="Proteomes" id="UP000053681">
    <property type="component" value="Unassembled WGS sequence"/>
</dbReference>
<proteinExistence type="predicted"/>
<gene>
    <name evidence="2" type="ORF">AS180_05430</name>
</gene>
<evidence type="ECO:0000256" key="1">
    <source>
        <dbReference type="SAM" id="Coils"/>
    </source>
</evidence>